<dbReference type="RefSeq" id="WP_174474390.1">
    <property type="nucleotide sequence ID" value="NZ_JAGINN010000005.1"/>
</dbReference>
<dbReference type="InterPro" id="IPR017601">
    <property type="entry name" value="DGQHR-contain_dom"/>
</dbReference>
<evidence type="ECO:0000313" key="1">
    <source>
        <dbReference type="EMBL" id="NUB03491.1"/>
    </source>
</evidence>
<dbReference type="Pfam" id="PF14072">
    <property type="entry name" value="DndB"/>
    <property type="match status" value="1"/>
</dbReference>
<reference evidence="1 2" key="1">
    <citation type="submission" date="2019-10" db="EMBL/GenBank/DDBJ databases">
        <title>Genome sequence of Azospirillum melinis.</title>
        <authorList>
            <person name="Ambrosini A."/>
            <person name="Sant'Anna F.H."/>
            <person name="Cassan F.D."/>
            <person name="Souza E.M."/>
            <person name="Passaglia L.M.P."/>
        </authorList>
    </citation>
    <scope>NUCLEOTIDE SEQUENCE [LARGE SCALE GENOMIC DNA]</scope>
    <source>
        <strain evidence="1 2">TMCY0552</strain>
    </source>
</reference>
<dbReference type="NCBIfam" id="TIGR03187">
    <property type="entry name" value="DGQHR"/>
    <property type="match status" value="1"/>
</dbReference>
<protein>
    <submittedName>
        <fullName evidence="1">DGQHR domain-containing protein</fullName>
    </submittedName>
</protein>
<evidence type="ECO:0000313" key="2">
    <source>
        <dbReference type="Proteomes" id="UP000605086"/>
    </source>
</evidence>
<name>A0ABX2KPU5_9PROT</name>
<dbReference type="InterPro" id="IPR017642">
    <property type="entry name" value="DNA_S_mod_DndB"/>
</dbReference>
<dbReference type="CDD" id="cd16413">
    <property type="entry name" value="DGQHR_domain"/>
    <property type="match status" value="1"/>
</dbReference>
<proteinExistence type="predicted"/>
<sequence>MSKVRFLHYDVIAPRQSAGLPVFTFAARAADIARFARIDRAGRNDDGVLQGFQRPQIAGHIREIRDYLEKPTAILPNPIVVAFTGAATLEPLLPFEGSGTGQFNRLTIDVAGGPPGWIVDGQQRFTALSELRDRDFEVLVSGFICDSLEELQKQFILINNTRPLPKALVYELLPQVTDLPQRMSNRSQAALMTEALNYRPNSSLRGLIRQQTNPKGIIRDTVLQRVIMNSLSDGALRLYADDNRLLLERGVNLVSEFFHAVKHVFEEDWVGKTPKTSRLVHGAGIIAMGYVMEALHVMTGAEERDAFARGLRLLKGQTAWSSGEWSFGEERRRWNGLQNVPSDVRQLSLYLVGELKRLLPRAVEAA</sequence>
<comment type="caution">
    <text evidence="1">The sequence shown here is derived from an EMBL/GenBank/DDBJ whole genome shotgun (WGS) entry which is preliminary data.</text>
</comment>
<keyword evidence="2" id="KW-1185">Reference proteome</keyword>
<gene>
    <name evidence="1" type="ORF">GBZ48_30175</name>
</gene>
<dbReference type="EMBL" id="WHOS01000065">
    <property type="protein sequence ID" value="NUB03491.1"/>
    <property type="molecule type" value="Genomic_DNA"/>
</dbReference>
<dbReference type="Proteomes" id="UP000605086">
    <property type="component" value="Unassembled WGS sequence"/>
</dbReference>
<dbReference type="NCBIfam" id="NF041060">
    <property type="entry name" value="DpdB"/>
    <property type="match status" value="1"/>
</dbReference>
<accession>A0ABX2KPU5</accession>
<organism evidence="1 2">
    <name type="scientific">Azospirillum melinis</name>
    <dbReference type="NCBI Taxonomy" id="328839"/>
    <lineage>
        <taxon>Bacteria</taxon>
        <taxon>Pseudomonadati</taxon>
        <taxon>Pseudomonadota</taxon>
        <taxon>Alphaproteobacteria</taxon>
        <taxon>Rhodospirillales</taxon>
        <taxon>Azospirillaceae</taxon>
        <taxon>Azospirillum</taxon>
    </lineage>
</organism>